<sequence>MSIGLRPRRKQSLATGAAFDARRPLWVAWVGGAHVVDPGDDAGRTLSVPVTVYAVPERICTRVDNRPRLATSPAGRAVCVSWSMPFDAGWRGEMSRTVWIGREGVRAKRAADG</sequence>
<keyword evidence="1" id="KW-0378">Hydrolase</keyword>
<protein>
    <submittedName>
        <fullName evidence="1">Glycosyl hydrolase BNR repeat-containing domain protein</fullName>
    </submittedName>
</protein>
<dbReference type="GO" id="GO:0016787">
    <property type="term" value="F:hydrolase activity"/>
    <property type="evidence" value="ECO:0007669"/>
    <property type="project" value="UniProtKB-KW"/>
</dbReference>
<dbReference type="Proteomes" id="UP000029575">
    <property type="component" value="Unassembled WGS sequence"/>
</dbReference>
<evidence type="ECO:0000313" key="1">
    <source>
        <dbReference type="EMBL" id="KGB99421.1"/>
    </source>
</evidence>
<comment type="caution">
    <text evidence="1">The sequence shown here is derived from an EMBL/GenBank/DDBJ whole genome shotgun (WGS) entry which is preliminary data.</text>
</comment>
<organism evidence="1 2">
    <name type="scientific">Burkholderia cepacia</name>
    <name type="common">Pseudomonas cepacia</name>
    <dbReference type="NCBI Taxonomy" id="292"/>
    <lineage>
        <taxon>Bacteria</taxon>
        <taxon>Pseudomonadati</taxon>
        <taxon>Pseudomonadota</taxon>
        <taxon>Betaproteobacteria</taxon>
        <taxon>Burkholderiales</taxon>
        <taxon>Burkholderiaceae</taxon>
        <taxon>Burkholderia</taxon>
        <taxon>Burkholderia cepacia complex</taxon>
    </lineage>
</organism>
<name>A0AA88Z356_BURCE</name>
<evidence type="ECO:0000313" key="2">
    <source>
        <dbReference type="Proteomes" id="UP000029575"/>
    </source>
</evidence>
<dbReference type="AlphaFoldDB" id="A0AA88Z356"/>
<dbReference type="EMBL" id="JPGD01000005">
    <property type="protein sequence ID" value="KGB99421.1"/>
    <property type="molecule type" value="Genomic_DNA"/>
</dbReference>
<reference evidence="1 2" key="1">
    <citation type="submission" date="2014-06" db="EMBL/GenBank/DDBJ databases">
        <authorList>
            <person name="Bishop-Lilly K.A."/>
            <person name="Broomall S.M."/>
            <person name="Chain P.S."/>
            <person name="Chertkov O."/>
            <person name="Coyne S.R."/>
            <person name="Daligault H.E."/>
            <person name="Davenport K.W."/>
            <person name="Erkkila T."/>
            <person name="Frey K.G."/>
            <person name="Gibbons H.S."/>
            <person name="Gu W."/>
            <person name="Jaissle J."/>
            <person name="Johnson S.L."/>
            <person name="Koroleva G.I."/>
            <person name="Ladner J.T."/>
            <person name="Lo C.-C."/>
            <person name="Minogue T.D."/>
            <person name="Munk C."/>
            <person name="Palacios G.F."/>
            <person name="Redden C.L."/>
            <person name="Rosenzweig C.N."/>
            <person name="Scholz M.B."/>
            <person name="Teshima H."/>
            <person name="Xu Y."/>
        </authorList>
    </citation>
    <scope>NUCLEOTIDE SEQUENCE [LARGE SCALE GENOMIC DNA]</scope>
    <source>
        <strain evidence="1 2">DWS 37UF10B-2</strain>
    </source>
</reference>
<accession>A0AA88Z356</accession>
<proteinExistence type="predicted"/>
<gene>
    <name evidence="1" type="ORF">DM43_2831</name>
</gene>